<dbReference type="AlphaFoldDB" id="K8ES60"/>
<dbReference type="KEGG" id="bpg:Bathy19g00550"/>
<protein>
    <submittedName>
        <fullName evidence="2">Uncharacterized protein</fullName>
    </submittedName>
</protein>
<name>K8ES60_9CHLO</name>
<keyword evidence="1" id="KW-0812">Transmembrane</keyword>
<accession>K8ES60</accession>
<keyword evidence="1" id="KW-0472">Membrane</keyword>
<evidence type="ECO:0000313" key="3">
    <source>
        <dbReference type="Proteomes" id="UP000198341"/>
    </source>
</evidence>
<gene>
    <name evidence="2" type="ordered locus">Bathy19g00550</name>
</gene>
<dbReference type="OrthoDB" id="436596at2759"/>
<dbReference type="RefSeq" id="XP_007508080.1">
    <property type="nucleotide sequence ID" value="XM_007508018.1"/>
</dbReference>
<proteinExistence type="predicted"/>
<evidence type="ECO:0000313" key="2">
    <source>
        <dbReference type="EMBL" id="CCO20799.1"/>
    </source>
</evidence>
<reference evidence="2 3" key="1">
    <citation type="submission" date="2011-10" db="EMBL/GenBank/DDBJ databases">
        <authorList>
            <person name="Genoscope - CEA"/>
        </authorList>
    </citation>
    <scope>NUCLEOTIDE SEQUENCE [LARGE SCALE GENOMIC DNA]</scope>
    <source>
        <strain evidence="2 3">RCC 1105</strain>
    </source>
</reference>
<evidence type="ECO:0000256" key="1">
    <source>
        <dbReference type="SAM" id="Phobius"/>
    </source>
</evidence>
<dbReference type="GeneID" id="19010659"/>
<feature type="transmembrane region" description="Helical" evidence="1">
    <location>
        <begin position="7"/>
        <end position="25"/>
    </location>
</feature>
<organism evidence="2 3">
    <name type="scientific">Bathycoccus prasinos</name>
    <dbReference type="NCBI Taxonomy" id="41875"/>
    <lineage>
        <taxon>Eukaryota</taxon>
        <taxon>Viridiplantae</taxon>
        <taxon>Chlorophyta</taxon>
        <taxon>Mamiellophyceae</taxon>
        <taxon>Mamiellales</taxon>
        <taxon>Bathycoccaceae</taxon>
        <taxon>Bathycoccus</taxon>
    </lineage>
</organism>
<dbReference type="EMBL" id="FO082260">
    <property type="protein sequence ID" value="CCO20799.1"/>
    <property type="molecule type" value="Genomic_DNA"/>
</dbReference>
<keyword evidence="3" id="KW-1185">Reference proteome</keyword>
<dbReference type="Proteomes" id="UP000198341">
    <property type="component" value="Chromosome 19"/>
</dbReference>
<sequence>MKFWPKIFFSIYFFPCFLNISVLLITDADARCSSFYLKAVGQDGFGGESLARIGLIATAVNEGFAYCHSPFYHLHHVGGHEEALENFLNLSGAAHVLFGRDQNCSSIRSKILLGEGLLPRKKFICREGKSIVGICSKTHICASIFSKKPSSVLKIIPSLRAAFNDGVSYGTENGSDQNVTNIVVHLRRGDAPSHRVLSNKKLLSLIRVLRQRYKNMQIKFHVYSQGNEHEFYDIISEKSVSLHLSAPTVPCRYGSRGMAKNENCLNHTVSEHIVDDLMQTFSSLITADVLVLANSAFSYLAGIYNSGTVYYIYNKKGSFVGNRKPLPSWIALNLR</sequence>
<keyword evidence="1" id="KW-1133">Transmembrane helix</keyword>